<evidence type="ECO:0000256" key="2">
    <source>
        <dbReference type="SAM" id="Phobius"/>
    </source>
</evidence>
<feature type="transmembrane region" description="Helical" evidence="2">
    <location>
        <begin position="33"/>
        <end position="54"/>
    </location>
</feature>
<name>A0ABS0K6J6_9ACTN</name>
<dbReference type="Proteomes" id="UP000631791">
    <property type="component" value="Unassembled WGS sequence"/>
</dbReference>
<dbReference type="RefSeq" id="WP_196922741.1">
    <property type="nucleotide sequence ID" value="NZ_JADOTY010000001.1"/>
</dbReference>
<proteinExistence type="predicted"/>
<organism evidence="3 4">
    <name type="scientific">Micromonospora vinacea</name>
    <dbReference type="NCBI Taxonomy" id="709878"/>
    <lineage>
        <taxon>Bacteria</taxon>
        <taxon>Bacillati</taxon>
        <taxon>Actinomycetota</taxon>
        <taxon>Actinomycetes</taxon>
        <taxon>Micromonosporales</taxon>
        <taxon>Micromonosporaceae</taxon>
        <taxon>Micromonospora</taxon>
    </lineage>
</organism>
<feature type="compositionally biased region" description="Basic and acidic residues" evidence="1">
    <location>
        <begin position="70"/>
        <end position="84"/>
    </location>
</feature>
<keyword evidence="2" id="KW-0812">Transmembrane</keyword>
<keyword evidence="2" id="KW-0472">Membrane</keyword>
<comment type="caution">
    <text evidence="3">The sequence shown here is derived from an EMBL/GenBank/DDBJ whole genome shotgun (WGS) entry which is preliminary data.</text>
</comment>
<evidence type="ECO:0000313" key="3">
    <source>
        <dbReference type="EMBL" id="MBG6104257.1"/>
    </source>
</evidence>
<feature type="region of interest" description="Disordered" evidence="1">
    <location>
        <begin position="62"/>
        <end position="116"/>
    </location>
</feature>
<evidence type="ECO:0000256" key="1">
    <source>
        <dbReference type="SAM" id="MobiDB-lite"/>
    </source>
</evidence>
<feature type="region of interest" description="Disordered" evidence="1">
    <location>
        <begin position="1"/>
        <end position="25"/>
    </location>
</feature>
<dbReference type="EMBL" id="JADOTY010000001">
    <property type="protein sequence ID" value="MBG6104257.1"/>
    <property type="molecule type" value="Genomic_DNA"/>
</dbReference>
<protein>
    <submittedName>
        <fullName evidence="3">Uncharacterized protein</fullName>
    </submittedName>
</protein>
<feature type="compositionally biased region" description="Gly residues" evidence="1">
    <location>
        <begin position="101"/>
        <end position="110"/>
    </location>
</feature>
<sequence length="333" mass="33733">MAAVGYGADREPESEPEPPGGAAPRRWSTGARLLVAAAAVVLLLGAAAVAVIVADPDRLGMTYSGQADGTRPDGTRPDGTRPDGARQGGDGRPGGVADPDGAGGRRGGAGAAAEQLSTAPLAGRQKGTFVLADGLSAFELRVAELGDDLYRISTPAGSSVAARPAVQGETVRLDLVESGARGPRTARVLLNERVAWRLHLVGGVSSQVLDLTRARLLGVELAGGSSRTEILLPPITAAGSGNPTGPRSDNPASILTVRLTGGTSQLDVRVPGETPVRVRAGVGAGSVVVRDDRWDGVAAGSVLGTPGWDRSAERLYLDLVAGANSVLVSSSNR</sequence>
<accession>A0ABS0K6J6</accession>
<keyword evidence="2" id="KW-1133">Transmembrane helix</keyword>
<keyword evidence="4" id="KW-1185">Reference proteome</keyword>
<gene>
    <name evidence="3" type="ORF">IW249_004671</name>
</gene>
<evidence type="ECO:0000313" key="4">
    <source>
        <dbReference type="Proteomes" id="UP000631791"/>
    </source>
</evidence>
<reference evidence="3 4" key="1">
    <citation type="submission" date="2020-11" db="EMBL/GenBank/DDBJ databases">
        <title>Sequencing the genomes of 1000 actinobacteria strains.</title>
        <authorList>
            <person name="Klenk H.-P."/>
        </authorList>
    </citation>
    <scope>NUCLEOTIDE SEQUENCE [LARGE SCALE GENOMIC DNA]</scope>
    <source>
        <strain evidence="3 4">DSM 101695</strain>
    </source>
</reference>